<comment type="caution">
    <text evidence="1">The sequence shown here is derived from an EMBL/GenBank/DDBJ whole genome shotgun (WGS) entry which is preliminary data.</text>
</comment>
<reference evidence="1" key="1">
    <citation type="submission" date="2021-03" db="EMBL/GenBank/DDBJ databases">
        <title>Evolutionary innovations through gain and loss of genes in the ectomycorrhizal Boletales.</title>
        <authorList>
            <person name="Wu G."/>
            <person name="Miyauchi S."/>
            <person name="Morin E."/>
            <person name="Yang Z.-L."/>
            <person name="Xu J."/>
            <person name="Martin F.M."/>
        </authorList>
    </citation>
    <scope>NUCLEOTIDE SEQUENCE</scope>
    <source>
        <strain evidence="1">BR01</strain>
    </source>
</reference>
<keyword evidence="2" id="KW-1185">Reference proteome</keyword>
<evidence type="ECO:0000313" key="1">
    <source>
        <dbReference type="EMBL" id="KAG6370517.1"/>
    </source>
</evidence>
<gene>
    <name evidence="1" type="ORF">JVT61DRAFT_11298</name>
</gene>
<evidence type="ECO:0000313" key="2">
    <source>
        <dbReference type="Proteomes" id="UP000683000"/>
    </source>
</evidence>
<dbReference type="OrthoDB" id="3024787at2759"/>
<dbReference type="EMBL" id="JAGFBS010000048">
    <property type="protein sequence ID" value="KAG6370517.1"/>
    <property type="molecule type" value="Genomic_DNA"/>
</dbReference>
<sequence length="55" mass="6409">MTLTRNPIVLRRYFAERGIWDDTLETFINSDGDPSQFAVSLSRIGIWLLLTCEYN</sequence>
<name>A0A8I2YEN6_9AGAM</name>
<protein>
    <submittedName>
        <fullName evidence="1">Uncharacterized protein</fullName>
    </submittedName>
</protein>
<proteinExistence type="predicted"/>
<organism evidence="1 2">
    <name type="scientific">Boletus reticuloceps</name>
    <dbReference type="NCBI Taxonomy" id="495285"/>
    <lineage>
        <taxon>Eukaryota</taxon>
        <taxon>Fungi</taxon>
        <taxon>Dikarya</taxon>
        <taxon>Basidiomycota</taxon>
        <taxon>Agaricomycotina</taxon>
        <taxon>Agaricomycetes</taxon>
        <taxon>Agaricomycetidae</taxon>
        <taxon>Boletales</taxon>
        <taxon>Boletineae</taxon>
        <taxon>Boletaceae</taxon>
        <taxon>Boletoideae</taxon>
        <taxon>Boletus</taxon>
    </lineage>
</organism>
<dbReference type="AlphaFoldDB" id="A0A8I2YEN6"/>
<accession>A0A8I2YEN6</accession>
<dbReference type="Proteomes" id="UP000683000">
    <property type="component" value="Unassembled WGS sequence"/>
</dbReference>